<proteinExistence type="predicted"/>
<keyword evidence="2" id="KW-0378">Hydrolase</keyword>
<keyword evidence="7" id="KW-1185">Reference proteome</keyword>
<evidence type="ECO:0000313" key="7">
    <source>
        <dbReference type="Proteomes" id="UP000783588"/>
    </source>
</evidence>
<feature type="domain" description="RecJ OB" evidence="5">
    <location>
        <begin position="456"/>
        <end position="561"/>
    </location>
</feature>
<dbReference type="GO" id="GO:0004527">
    <property type="term" value="F:exonuclease activity"/>
    <property type="evidence" value="ECO:0007669"/>
    <property type="project" value="UniProtKB-KW"/>
</dbReference>
<reference evidence="6 7" key="1">
    <citation type="submission" date="2021-06" db="EMBL/GenBank/DDBJ databases">
        <authorList>
            <person name="Sun Q."/>
            <person name="Li D."/>
        </authorList>
    </citation>
    <scope>NUCLEOTIDE SEQUENCE [LARGE SCALE GENOMIC DNA]</scope>
    <source>
        <strain evidence="6 7">MSJd-7</strain>
    </source>
</reference>
<organism evidence="6 7">
    <name type="scientific">Butyricicoccus intestinisimiae</name>
    <dbReference type="NCBI Taxonomy" id="2841509"/>
    <lineage>
        <taxon>Bacteria</taxon>
        <taxon>Bacillati</taxon>
        <taxon>Bacillota</taxon>
        <taxon>Clostridia</taxon>
        <taxon>Eubacteriales</taxon>
        <taxon>Butyricicoccaceae</taxon>
        <taxon>Butyricicoccus</taxon>
    </lineage>
</organism>
<gene>
    <name evidence="6" type="primary">recJ</name>
    <name evidence="6" type="ORF">KQI75_02455</name>
</gene>
<evidence type="ECO:0000256" key="2">
    <source>
        <dbReference type="ARBA" id="ARBA00022801"/>
    </source>
</evidence>
<evidence type="ECO:0000259" key="3">
    <source>
        <dbReference type="Pfam" id="PF01368"/>
    </source>
</evidence>
<dbReference type="Pfam" id="PF02272">
    <property type="entry name" value="DHHA1"/>
    <property type="match status" value="1"/>
</dbReference>
<dbReference type="PANTHER" id="PTHR30255">
    <property type="entry name" value="SINGLE-STRANDED-DNA-SPECIFIC EXONUCLEASE RECJ"/>
    <property type="match status" value="1"/>
</dbReference>
<dbReference type="RefSeq" id="WP_216469092.1">
    <property type="nucleotide sequence ID" value="NZ_JAHLQI010000001.1"/>
</dbReference>
<sequence>MKSKKWNIARPNIGAIRSLAKTCGYAPLTAAVLCARGLDTPEKAQTFLAHDLSGLHDPFLLPDMHAAVEAIDNAIANGEHIAVFGDYDVDGITSTCVLVRYLKSRGAACRYYIPDRLSEGYGLNKPALLKLRDSGVSMVITVDSGITAVEEIAYANEIGLKVVVTDHHECKDDLPDAAAVVNPKRTDSTYPFKDLAGVGVVFKLVCALEGPENLEQVVTTYLDLVAVGTIADVMRLQGENRVIVTYGLLLLQQTDNPGLRMLMREAGVETRRMTASVVSFTLAPRINAAGRMGCADEAAQLFLTDSPSHAQEIAALLCCQNKERQNAENEILRQAYEVLQKEYDPQEDRMIVLWGENWHHGVIGIVSSRISDRYGCPTVLISLDGDQGKGSGRSVNGFNLFEALEDSSQYLEKFGGHALAAGLTISRDMLPAFKQSICAYAKKNITEEDLMPVINIDCLISPDDISMESIRELGILEPYGMGNREPIFAIREMTVEEITPISSDRHLKMSLVKGNRRFTAMLFGTGSGGCPVVQGDIVDAAFSLEINHFRNQQTIQLMLKDIRLSDCELERDHYFLSVYSHFINGESLTDSQVNQLYPNRPDLVAVWRHIISQAEDKKLTAPYNTLSRRISYESRQLINIGKLFVCLDVFSESRLLNYHFKNNLLYIRILPFQGKADITKSVVLATLRHRKRQSTAEQQSG</sequence>
<evidence type="ECO:0000313" key="6">
    <source>
        <dbReference type="EMBL" id="MBU5489499.1"/>
    </source>
</evidence>
<dbReference type="Proteomes" id="UP000783588">
    <property type="component" value="Unassembled WGS sequence"/>
</dbReference>
<evidence type="ECO:0000259" key="4">
    <source>
        <dbReference type="Pfam" id="PF02272"/>
    </source>
</evidence>
<feature type="domain" description="DHHA1" evidence="4">
    <location>
        <begin position="349"/>
        <end position="442"/>
    </location>
</feature>
<dbReference type="InterPro" id="IPR003156">
    <property type="entry name" value="DHHA1_dom"/>
</dbReference>
<dbReference type="Pfam" id="PF01368">
    <property type="entry name" value="DHH"/>
    <property type="match status" value="1"/>
</dbReference>
<dbReference type="InterPro" id="IPR001667">
    <property type="entry name" value="DDH_dom"/>
</dbReference>
<accession>A0ABS6EP76</accession>
<dbReference type="Pfam" id="PF17768">
    <property type="entry name" value="RecJ_OB"/>
    <property type="match status" value="1"/>
</dbReference>
<dbReference type="InterPro" id="IPR041122">
    <property type="entry name" value="RecJ_OB"/>
</dbReference>
<dbReference type="InterPro" id="IPR004610">
    <property type="entry name" value="RecJ"/>
</dbReference>
<comment type="caution">
    <text evidence="6">The sequence shown here is derived from an EMBL/GenBank/DDBJ whole genome shotgun (WGS) entry which is preliminary data.</text>
</comment>
<name>A0ABS6EP76_9FIRM</name>
<keyword evidence="6" id="KW-0540">Nuclease</keyword>
<dbReference type="PANTHER" id="PTHR30255:SF2">
    <property type="entry name" value="SINGLE-STRANDED-DNA-SPECIFIC EXONUCLEASE RECJ"/>
    <property type="match status" value="1"/>
</dbReference>
<dbReference type="NCBIfam" id="TIGR00644">
    <property type="entry name" value="recJ"/>
    <property type="match status" value="1"/>
</dbReference>
<protein>
    <recommendedName>
        <fullName evidence="1">Single-stranded-DNA-specific exonuclease RecJ</fullName>
    </recommendedName>
</protein>
<dbReference type="EMBL" id="JAHLQI010000001">
    <property type="protein sequence ID" value="MBU5489499.1"/>
    <property type="molecule type" value="Genomic_DNA"/>
</dbReference>
<keyword evidence="6" id="KW-0269">Exonuclease</keyword>
<evidence type="ECO:0000256" key="1">
    <source>
        <dbReference type="ARBA" id="ARBA00019841"/>
    </source>
</evidence>
<dbReference type="InterPro" id="IPR051673">
    <property type="entry name" value="SSDNA_exonuclease_RecJ"/>
</dbReference>
<feature type="domain" description="DDH" evidence="3">
    <location>
        <begin position="81"/>
        <end position="229"/>
    </location>
</feature>
<evidence type="ECO:0000259" key="5">
    <source>
        <dbReference type="Pfam" id="PF17768"/>
    </source>
</evidence>